<evidence type="ECO:0000313" key="2">
    <source>
        <dbReference type="Proteomes" id="UP000828390"/>
    </source>
</evidence>
<evidence type="ECO:0008006" key="3">
    <source>
        <dbReference type="Google" id="ProtNLM"/>
    </source>
</evidence>
<reference evidence="1" key="2">
    <citation type="submission" date="2020-11" db="EMBL/GenBank/DDBJ databases">
        <authorList>
            <person name="McCartney M.A."/>
            <person name="Auch B."/>
            <person name="Kono T."/>
            <person name="Mallez S."/>
            <person name="Becker A."/>
            <person name="Gohl D.M."/>
            <person name="Silverstein K.A.T."/>
            <person name="Koren S."/>
            <person name="Bechman K.B."/>
            <person name="Herman A."/>
            <person name="Abrahante J.E."/>
            <person name="Garbe J."/>
        </authorList>
    </citation>
    <scope>NUCLEOTIDE SEQUENCE</scope>
    <source>
        <strain evidence="1">Duluth1</strain>
        <tissue evidence="1">Whole animal</tissue>
    </source>
</reference>
<dbReference type="Gene3D" id="3.40.50.300">
    <property type="entry name" value="P-loop containing nucleotide triphosphate hydrolases"/>
    <property type="match status" value="1"/>
</dbReference>
<protein>
    <recommendedName>
        <fullName evidence="3">NACHT domain-containing protein</fullName>
    </recommendedName>
</protein>
<gene>
    <name evidence="1" type="ORF">DPMN_049384</name>
</gene>
<accession>A0A9D4CFH2</accession>
<dbReference type="PANTHER" id="PTHR46312">
    <property type="entry name" value="NACHT DOMAIN-CONTAINING PROTEIN"/>
    <property type="match status" value="1"/>
</dbReference>
<dbReference type="InterPro" id="IPR027417">
    <property type="entry name" value="P-loop_NTPase"/>
</dbReference>
<comment type="caution">
    <text evidence="1">The sequence shown here is derived from an EMBL/GenBank/DDBJ whole genome shotgun (WGS) entry which is preliminary data.</text>
</comment>
<dbReference type="SUPFAM" id="SSF52047">
    <property type="entry name" value="RNI-like"/>
    <property type="match status" value="1"/>
</dbReference>
<organism evidence="1 2">
    <name type="scientific">Dreissena polymorpha</name>
    <name type="common">Zebra mussel</name>
    <name type="synonym">Mytilus polymorpha</name>
    <dbReference type="NCBI Taxonomy" id="45954"/>
    <lineage>
        <taxon>Eukaryota</taxon>
        <taxon>Metazoa</taxon>
        <taxon>Spiralia</taxon>
        <taxon>Lophotrochozoa</taxon>
        <taxon>Mollusca</taxon>
        <taxon>Bivalvia</taxon>
        <taxon>Autobranchia</taxon>
        <taxon>Heteroconchia</taxon>
        <taxon>Euheterodonta</taxon>
        <taxon>Imparidentia</taxon>
        <taxon>Neoheterodontei</taxon>
        <taxon>Myida</taxon>
        <taxon>Dreissenoidea</taxon>
        <taxon>Dreissenidae</taxon>
        <taxon>Dreissena</taxon>
    </lineage>
</organism>
<keyword evidence="2" id="KW-1185">Reference proteome</keyword>
<proteinExistence type="predicted"/>
<name>A0A9D4CFH2_DREPO</name>
<dbReference type="InterPro" id="IPR027897">
    <property type="entry name" value="DUF4559"/>
</dbReference>
<dbReference type="EMBL" id="JAIWYP010000012">
    <property type="protein sequence ID" value="KAH3723593.1"/>
    <property type="molecule type" value="Genomic_DNA"/>
</dbReference>
<reference evidence="1" key="1">
    <citation type="journal article" date="2019" name="bioRxiv">
        <title>The Genome of the Zebra Mussel, Dreissena polymorpha: A Resource for Invasive Species Research.</title>
        <authorList>
            <person name="McCartney M.A."/>
            <person name="Auch B."/>
            <person name="Kono T."/>
            <person name="Mallez S."/>
            <person name="Zhang Y."/>
            <person name="Obille A."/>
            <person name="Becker A."/>
            <person name="Abrahante J.E."/>
            <person name="Garbe J."/>
            <person name="Badalamenti J.P."/>
            <person name="Herman A."/>
            <person name="Mangelson H."/>
            <person name="Liachko I."/>
            <person name="Sullivan S."/>
            <person name="Sone E.D."/>
            <person name="Koren S."/>
            <person name="Silverstein K.A.T."/>
            <person name="Beckman K.B."/>
            <person name="Gohl D.M."/>
        </authorList>
    </citation>
    <scope>NUCLEOTIDE SEQUENCE</scope>
    <source>
        <strain evidence="1">Duluth1</strain>
        <tissue evidence="1">Whole animal</tissue>
    </source>
</reference>
<evidence type="ECO:0000313" key="1">
    <source>
        <dbReference type="EMBL" id="KAH3723593.1"/>
    </source>
</evidence>
<dbReference type="Pfam" id="PF15112">
    <property type="entry name" value="DUF4559"/>
    <property type="match status" value="1"/>
</dbReference>
<dbReference type="AlphaFoldDB" id="A0A9D4CFH2"/>
<sequence length="1207" mass="137424">MACLADVYKDKERTNWLKAWLAIDIAKSGLEHLADNVAQNFHRLIYSHVGSSSTSCTTANVQHKIIKEHRYNRLSLKNTSAHLWQTNYWEIAKCFFPPDGYAATSSIQDTDFNGVISFMLNFKRFDSSLSFPITTGKPTNPMSACLLYKAREIGKAVRHSSVMKVTDVELLDYFTTLSNLLNDSRYLIGDSDAQKAVKKLEELKKDTLLLTTAEMMHFLEAVDATLKKHLKDVAKDVVDTSLIELRENTALCIDKITDYMDTCKEELAKEAVSQKQDFDKNADKCMKDYNELTVSRKKDFDGNADKRTLAFNERADKCTQDYGKLTATGKTDFDENAEKRKQEYDTLTVTRKKDFDKNAKKRKKDFDENAEKHMRKINEQCGNTSFTETSYKKSSEEIQACIIEQYRAMCVVPVSMLDPNIDVPLERIYVPPSIKALKRGQDDIHGGSEMDKSSTMKSDVNCYKELLHRDGNPVNTIYIQGDPGCGKTTFSTKLVLDWCNAHSENGASTKKKRKVTTRGKASNRTGFSDLDTLRDYKFLFFVSLRDYSGTMCNVSQMVEEAIQSNKLPWDDSVWEHKCIVLTDAADEWYHPDLSYPPPRDYTCRCGKDQSMPLYLQRKNITNIITARPWKLANRRMSDSLTCMFQISGVANYQTLARNVIYVLAEKDGISQKAQQGKCNDFLEKLEKNNMGNLIIIPAICVQLVHQFYVGRLMEDSLCSIYMNMLDMHIANGLHKLQIEDFDTEEICVKEIEHIFETGKNEYMSANGSLIRSACALAFKTLTDSSKESSLVFAENTMTNHMTKTQVDYLLQTGIITKKKSLALSQQKNIPYMFVHKTIQEFLASMHIAINQTDIEDILKDIQRVYCDGESILDIGQLFIFTCGMCVPVAERMSKHMMDVITSDMESKLLSISDQIIDLFSTPYLAQRILLGGFIERLANKQPCLQLTLTHIALDDALDDFRIPRKEIDALNTLIDMNISNITSMDAFFCYNSQQELNRVQEIISQSRESLSYLRLRDLGQSDLQLDLQGLKLKSLFCSRNSVLSNLDCTYMRSCSILYPTPLSEMCILQSMSITGKNITSLQLMDDQSIDLLCAALPTLTSLHTLILYGTNLAVTLLYYLPESIRKVVYRASDVSAQDVKSMVEWSKSRYACVRFELLDCRLTANESDTFNWMKQQDGIDITQCESVPSIVKDHFRISISWSTILSK</sequence>
<dbReference type="Proteomes" id="UP000828390">
    <property type="component" value="Unassembled WGS sequence"/>
</dbReference>
<dbReference type="PANTHER" id="PTHR46312:SF2">
    <property type="entry name" value="NUCLEOTIDE-BINDING OLIGOMERIZATION DOMAIN-CONTAINING PROTEIN 2-LIKE"/>
    <property type="match status" value="1"/>
</dbReference>